<dbReference type="AlphaFoldDB" id="A0A330L044"/>
<dbReference type="CDD" id="cd06223">
    <property type="entry name" value="PRTases_typeI"/>
    <property type="match status" value="1"/>
</dbReference>
<dbReference type="Gene3D" id="3.30.1310.20">
    <property type="entry name" value="PRTase-like"/>
    <property type="match status" value="1"/>
</dbReference>
<feature type="domain" description="Phosphoribosyltransferase" evidence="1">
    <location>
        <begin position="21"/>
        <end position="177"/>
    </location>
</feature>
<dbReference type="GO" id="GO:0016757">
    <property type="term" value="F:glycosyltransferase activity"/>
    <property type="evidence" value="ECO:0007669"/>
    <property type="project" value="UniProtKB-KW"/>
</dbReference>
<accession>A0A330L044</accession>
<dbReference type="InterPro" id="IPR000836">
    <property type="entry name" value="PRTase_dom"/>
</dbReference>
<dbReference type="Gene3D" id="3.40.50.2020">
    <property type="match status" value="1"/>
</dbReference>
<keyword evidence="3" id="KW-1185">Reference proteome</keyword>
<protein>
    <submittedName>
        <fullName evidence="2">Putative Phosphoribosyltransferase</fullName>
    </submittedName>
</protein>
<name>A0A330L044_9BACT</name>
<organism evidence="2 3">
    <name type="scientific">Nitrospira lenta</name>
    <dbReference type="NCBI Taxonomy" id="1436998"/>
    <lineage>
        <taxon>Bacteria</taxon>
        <taxon>Pseudomonadati</taxon>
        <taxon>Nitrospirota</taxon>
        <taxon>Nitrospiria</taxon>
        <taxon>Nitrospirales</taxon>
        <taxon>Nitrospiraceae</taxon>
        <taxon>Nitrospira</taxon>
    </lineage>
</organism>
<proteinExistence type="predicted"/>
<dbReference type="RefSeq" id="WP_181416557.1">
    <property type="nucleotide sequence ID" value="NZ_OUNR01000001.1"/>
</dbReference>
<dbReference type="SUPFAM" id="SSF53271">
    <property type="entry name" value="PRTase-like"/>
    <property type="match status" value="1"/>
</dbReference>
<dbReference type="InParanoid" id="A0A330L044"/>
<gene>
    <name evidence="2" type="ORF">NITLEN_10214</name>
</gene>
<evidence type="ECO:0000313" key="2">
    <source>
        <dbReference type="EMBL" id="SPP63128.1"/>
    </source>
</evidence>
<evidence type="ECO:0000259" key="1">
    <source>
        <dbReference type="Pfam" id="PF00156"/>
    </source>
</evidence>
<sequence>MLFRDRRHAGILLANHLQVYRGDHQAVILALPRGGVVVGHEVSMALHLPLDVFITRKIAAPESPEYAVGAISETGAVYLNREAVRAMQLSQEDLDGLIAAQRREIERRRALYREGRGLPHLHHRTVILVDDGIATGATLFATLEALAALNPLRVVVAMPVAPPSTAARIRALVETCVILSTPEPFEAVGCFFEEFDQVTDDEVIRTLHQANEAFQGDRPTRRTPSAIPTTRSV</sequence>
<keyword evidence="2" id="KW-0808">Transferase</keyword>
<dbReference type="InterPro" id="IPR029057">
    <property type="entry name" value="PRTase-like"/>
</dbReference>
<dbReference type="EMBL" id="OUNR01000001">
    <property type="protein sequence ID" value="SPP63128.1"/>
    <property type="molecule type" value="Genomic_DNA"/>
</dbReference>
<evidence type="ECO:0000313" key="3">
    <source>
        <dbReference type="Proteomes" id="UP000248168"/>
    </source>
</evidence>
<dbReference type="Pfam" id="PF00156">
    <property type="entry name" value="Pribosyltran"/>
    <property type="match status" value="1"/>
</dbReference>
<keyword evidence="2" id="KW-0328">Glycosyltransferase</keyword>
<reference evidence="3" key="1">
    <citation type="submission" date="2018-04" db="EMBL/GenBank/DDBJ databases">
        <authorList>
            <person name="Lucker S."/>
            <person name="Sakoula D."/>
        </authorList>
    </citation>
    <scope>NUCLEOTIDE SEQUENCE [LARGE SCALE GENOMIC DNA]</scope>
</reference>
<dbReference type="Proteomes" id="UP000248168">
    <property type="component" value="Unassembled WGS sequence"/>
</dbReference>